<dbReference type="SUPFAM" id="SSF52540">
    <property type="entry name" value="P-loop containing nucleoside triphosphate hydrolases"/>
    <property type="match status" value="1"/>
</dbReference>
<evidence type="ECO:0000313" key="2">
    <source>
        <dbReference type="Proteomes" id="UP001062223"/>
    </source>
</evidence>
<dbReference type="RefSeq" id="WP_182066081.1">
    <property type="nucleotide sequence ID" value="NZ_CP106879.1"/>
</dbReference>
<accession>A0A9Q9T3A5</accession>
<evidence type="ECO:0000313" key="1">
    <source>
        <dbReference type="EMBL" id="UYC80494.1"/>
    </source>
</evidence>
<dbReference type="Proteomes" id="UP001062223">
    <property type="component" value="Chromosome"/>
</dbReference>
<dbReference type="AlphaFoldDB" id="A0A9Q9T3A5"/>
<reference evidence="1" key="1">
    <citation type="submission" date="2022-09" db="EMBL/GenBank/DDBJ databases">
        <title>Taxonomy of Curtobacterium flaccumfaciens.</title>
        <authorList>
            <person name="Osdaghi E."/>
            <person name="Taghavi S.M."/>
            <person name="Hamidizade M."/>
            <person name="Abachi H."/>
            <person name="Fazliarab A."/>
            <person name="Baeyen S."/>
            <person name="Portier P."/>
            <person name="Van Vaerenbergh J."/>
            <person name="Jacques M.-A."/>
        </authorList>
    </citation>
    <scope>NUCLEOTIDE SEQUENCE</scope>
    <source>
        <strain evidence="1">AGQB46</strain>
    </source>
</reference>
<dbReference type="Gene3D" id="3.40.50.300">
    <property type="entry name" value="P-loop containing nucleotide triphosphate hydrolases"/>
    <property type="match status" value="1"/>
</dbReference>
<dbReference type="InterPro" id="IPR027417">
    <property type="entry name" value="P-loop_NTPase"/>
</dbReference>
<protein>
    <submittedName>
        <fullName evidence="1">Phosphoglycerate transporter</fullName>
    </submittedName>
</protein>
<organism evidence="1 2">
    <name type="scientific">Curtobacterium poinsettiae</name>
    <dbReference type="NCBI Taxonomy" id="159612"/>
    <lineage>
        <taxon>Bacteria</taxon>
        <taxon>Bacillati</taxon>
        <taxon>Actinomycetota</taxon>
        <taxon>Actinomycetes</taxon>
        <taxon>Micrococcales</taxon>
        <taxon>Microbacteriaceae</taxon>
        <taxon>Curtobacterium</taxon>
    </lineage>
</organism>
<name>A0A9Q9T3A5_9MICO</name>
<sequence>MDRSGVIELVASRRASARAPIVVGVSGYCGSGKSTLTRTLVGEIPGAARVRGDDFLDPVRSHQRSVDWDGVDRPRLVSSVLEPHRAGRASTFQRFDWSVRALGPAEPLPRTDVLIVDLIGLFHPDTSPHLDLSIWCDVDLDTAARRGMARDRALGRRHDALWRDVWIPNERDFDERYAPKGAASVRYVA</sequence>
<gene>
    <name evidence="1" type="ORF">OE229_15440</name>
</gene>
<dbReference type="EMBL" id="CP106879">
    <property type="protein sequence ID" value="UYC80494.1"/>
    <property type="molecule type" value="Genomic_DNA"/>
</dbReference>
<dbReference type="KEGG" id="cpoi:OE229_15440"/>
<proteinExistence type="predicted"/>